<accession>A0A834ZJ70</accession>
<reference evidence="2 3" key="1">
    <citation type="submission" date="2020-04" db="EMBL/GenBank/DDBJ databases">
        <title>Plant Genome Project.</title>
        <authorList>
            <person name="Zhang R.-G."/>
        </authorList>
    </citation>
    <scope>NUCLEOTIDE SEQUENCE [LARGE SCALE GENOMIC DNA]</scope>
    <source>
        <strain evidence="2">YNK0</strain>
        <tissue evidence="2">Leaf</tissue>
    </source>
</reference>
<name>A0A834ZJ70_TETSI</name>
<sequence>MASFPSGSAPIKRLGQLLQEQQEPFFLDVYLSERGYKKNLNSEDRSGCCQGNSSKNLKRSRSHGLNKQRKGIPHCSKILRSLLNKIVSANDSRKLSNCKSEAYKDDELCVPEMVVRPHQVTEIDQFSSASSMTVFDSCFESELEEEFPSFRQNSIATSASTFQASELCNP</sequence>
<dbReference type="PANTHER" id="PTHR37613">
    <property type="entry name" value="DUF4378 DOMAIN PROTEIN"/>
    <property type="match status" value="1"/>
</dbReference>
<comment type="caution">
    <text evidence="2">The sequence shown here is derived from an EMBL/GenBank/DDBJ whole genome shotgun (WGS) entry which is preliminary data.</text>
</comment>
<feature type="compositionally biased region" description="Basic residues" evidence="1">
    <location>
        <begin position="56"/>
        <end position="70"/>
    </location>
</feature>
<protein>
    <submittedName>
        <fullName evidence="2">Uncharacterized protein</fullName>
    </submittedName>
</protein>
<feature type="region of interest" description="Disordered" evidence="1">
    <location>
        <begin position="42"/>
        <end position="70"/>
    </location>
</feature>
<dbReference type="AlphaFoldDB" id="A0A834ZJ70"/>
<evidence type="ECO:0000313" key="2">
    <source>
        <dbReference type="EMBL" id="KAF8406178.1"/>
    </source>
</evidence>
<dbReference type="OrthoDB" id="691329at2759"/>
<proteinExistence type="predicted"/>
<dbReference type="OMA" id="CKSEAYK"/>
<dbReference type="Proteomes" id="UP000655225">
    <property type="component" value="Unassembled WGS sequence"/>
</dbReference>
<organism evidence="2 3">
    <name type="scientific">Tetracentron sinense</name>
    <name type="common">Spur-leaf</name>
    <dbReference type="NCBI Taxonomy" id="13715"/>
    <lineage>
        <taxon>Eukaryota</taxon>
        <taxon>Viridiplantae</taxon>
        <taxon>Streptophyta</taxon>
        <taxon>Embryophyta</taxon>
        <taxon>Tracheophyta</taxon>
        <taxon>Spermatophyta</taxon>
        <taxon>Magnoliopsida</taxon>
        <taxon>Trochodendrales</taxon>
        <taxon>Trochodendraceae</taxon>
        <taxon>Tetracentron</taxon>
    </lineage>
</organism>
<gene>
    <name evidence="2" type="ORF">HHK36_008258</name>
</gene>
<dbReference type="PANTHER" id="PTHR37613:SF4">
    <property type="entry name" value="DUF4378 DOMAIN-CONTAINING PROTEIN"/>
    <property type="match status" value="1"/>
</dbReference>
<dbReference type="EMBL" id="JABCRI010000005">
    <property type="protein sequence ID" value="KAF8406178.1"/>
    <property type="molecule type" value="Genomic_DNA"/>
</dbReference>
<evidence type="ECO:0000313" key="3">
    <source>
        <dbReference type="Proteomes" id="UP000655225"/>
    </source>
</evidence>
<evidence type="ECO:0000256" key="1">
    <source>
        <dbReference type="SAM" id="MobiDB-lite"/>
    </source>
</evidence>
<keyword evidence="3" id="KW-1185">Reference proteome</keyword>